<dbReference type="AlphaFoldDB" id="A0AAW2JVQ6"/>
<protein>
    <recommendedName>
        <fullName evidence="3">Reverse transcriptase domain-containing protein</fullName>
    </recommendedName>
</protein>
<accession>A0AAW2JVQ6</accession>
<sequence length="141" mass="16020">MKHNPKRLKSDKYYSFHKDRGHNTEDCYHLKNEIEKLIQRGYLKEYIENKPSGHTFGPRRVGEELEEAKSSRRTGKGKENLPTAGVISVVIGGPAGGDSARARKAMVRTASSSQEIDNYREVTITRIPEEEIIFSSKDLEK</sequence>
<evidence type="ECO:0000313" key="2">
    <source>
        <dbReference type="EMBL" id="KAL0298730.1"/>
    </source>
</evidence>
<evidence type="ECO:0008006" key="3">
    <source>
        <dbReference type="Google" id="ProtNLM"/>
    </source>
</evidence>
<feature type="compositionally biased region" description="Basic and acidic residues" evidence="1">
    <location>
        <begin position="60"/>
        <end position="70"/>
    </location>
</feature>
<proteinExistence type="predicted"/>
<reference evidence="2" key="1">
    <citation type="submission" date="2020-06" db="EMBL/GenBank/DDBJ databases">
        <authorList>
            <person name="Li T."/>
            <person name="Hu X."/>
            <person name="Zhang T."/>
            <person name="Song X."/>
            <person name="Zhang H."/>
            <person name="Dai N."/>
            <person name="Sheng W."/>
            <person name="Hou X."/>
            <person name="Wei L."/>
        </authorList>
    </citation>
    <scope>NUCLEOTIDE SEQUENCE</scope>
    <source>
        <strain evidence="2">G02</strain>
        <tissue evidence="2">Leaf</tissue>
    </source>
</reference>
<name>A0AAW2JVQ6_SESRA</name>
<evidence type="ECO:0000256" key="1">
    <source>
        <dbReference type="SAM" id="MobiDB-lite"/>
    </source>
</evidence>
<organism evidence="2">
    <name type="scientific">Sesamum radiatum</name>
    <name type="common">Black benniseed</name>
    <dbReference type="NCBI Taxonomy" id="300843"/>
    <lineage>
        <taxon>Eukaryota</taxon>
        <taxon>Viridiplantae</taxon>
        <taxon>Streptophyta</taxon>
        <taxon>Embryophyta</taxon>
        <taxon>Tracheophyta</taxon>
        <taxon>Spermatophyta</taxon>
        <taxon>Magnoliopsida</taxon>
        <taxon>eudicotyledons</taxon>
        <taxon>Gunneridae</taxon>
        <taxon>Pentapetalae</taxon>
        <taxon>asterids</taxon>
        <taxon>lamiids</taxon>
        <taxon>Lamiales</taxon>
        <taxon>Pedaliaceae</taxon>
        <taxon>Sesamum</taxon>
    </lineage>
</organism>
<dbReference type="EMBL" id="JACGWJ010000031">
    <property type="protein sequence ID" value="KAL0298730.1"/>
    <property type="molecule type" value="Genomic_DNA"/>
</dbReference>
<comment type="caution">
    <text evidence="2">The sequence shown here is derived from an EMBL/GenBank/DDBJ whole genome shotgun (WGS) entry which is preliminary data.</text>
</comment>
<reference evidence="2" key="2">
    <citation type="journal article" date="2024" name="Plant">
        <title>Genomic evolution and insights into agronomic trait innovations of Sesamum species.</title>
        <authorList>
            <person name="Miao H."/>
            <person name="Wang L."/>
            <person name="Qu L."/>
            <person name="Liu H."/>
            <person name="Sun Y."/>
            <person name="Le M."/>
            <person name="Wang Q."/>
            <person name="Wei S."/>
            <person name="Zheng Y."/>
            <person name="Lin W."/>
            <person name="Duan Y."/>
            <person name="Cao H."/>
            <person name="Xiong S."/>
            <person name="Wang X."/>
            <person name="Wei L."/>
            <person name="Li C."/>
            <person name="Ma Q."/>
            <person name="Ju M."/>
            <person name="Zhao R."/>
            <person name="Li G."/>
            <person name="Mu C."/>
            <person name="Tian Q."/>
            <person name="Mei H."/>
            <person name="Zhang T."/>
            <person name="Gao T."/>
            <person name="Zhang H."/>
        </authorList>
    </citation>
    <scope>NUCLEOTIDE SEQUENCE</scope>
    <source>
        <strain evidence="2">G02</strain>
    </source>
</reference>
<gene>
    <name evidence="2" type="ORF">Sradi_6532800</name>
</gene>
<feature type="region of interest" description="Disordered" evidence="1">
    <location>
        <begin position="49"/>
        <end position="81"/>
    </location>
</feature>